<evidence type="ECO:0000256" key="10">
    <source>
        <dbReference type="PROSITE-ProRule" id="PRU01360"/>
    </source>
</evidence>
<dbReference type="EMBL" id="JALJEJ010000009">
    <property type="protein sequence ID" value="MCJ8211320.1"/>
    <property type="molecule type" value="Genomic_DNA"/>
</dbReference>
<evidence type="ECO:0000313" key="14">
    <source>
        <dbReference type="EMBL" id="MCJ8211320.1"/>
    </source>
</evidence>
<dbReference type="GO" id="GO:0009279">
    <property type="term" value="C:cell outer membrane"/>
    <property type="evidence" value="ECO:0007669"/>
    <property type="project" value="UniProtKB-SubCell"/>
</dbReference>
<evidence type="ECO:0000256" key="4">
    <source>
        <dbReference type="ARBA" id="ARBA00022692"/>
    </source>
</evidence>
<dbReference type="GO" id="GO:0015344">
    <property type="term" value="F:siderophore uptake transmembrane transporter activity"/>
    <property type="evidence" value="ECO:0007669"/>
    <property type="project" value="TreeGrafter"/>
</dbReference>
<evidence type="ECO:0000256" key="3">
    <source>
        <dbReference type="ARBA" id="ARBA00022452"/>
    </source>
</evidence>
<evidence type="ECO:0000256" key="11">
    <source>
        <dbReference type="RuleBase" id="RU003357"/>
    </source>
</evidence>
<reference evidence="14" key="1">
    <citation type="submission" date="2022-04" db="EMBL/GenBank/DDBJ databases">
        <title>Mucilaginibacter sp. RS28 isolated from freshwater.</title>
        <authorList>
            <person name="Ko S.-R."/>
        </authorList>
    </citation>
    <scope>NUCLEOTIDE SEQUENCE</scope>
    <source>
        <strain evidence="14">RS28</strain>
    </source>
</reference>
<dbReference type="InterPro" id="IPR008969">
    <property type="entry name" value="CarboxyPept-like_regulatory"/>
</dbReference>
<dbReference type="Pfam" id="PF00593">
    <property type="entry name" value="TonB_dep_Rec_b-barrel"/>
    <property type="match status" value="1"/>
</dbReference>
<protein>
    <submittedName>
        <fullName evidence="14">TonB-dependent receptor</fullName>
    </submittedName>
</protein>
<comment type="similarity">
    <text evidence="10 11">Belongs to the TonB-dependent receptor family.</text>
</comment>
<dbReference type="Pfam" id="PF07715">
    <property type="entry name" value="Plug"/>
    <property type="match status" value="1"/>
</dbReference>
<dbReference type="SUPFAM" id="SSF56935">
    <property type="entry name" value="Porins"/>
    <property type="match status" value="1"/>
</dbReference>
<dbReference type="Gene3D" id="2.40.170.20">
    <property type="entry name" value="TonB-dependent receptor, beta-barrel domain"/>
    <property type="match status" value="1"/>
</dbReference>
<gene>
    <name evidence="14" type="ORF">MUY27_16500</name>
</gene>
<feature type="domain" description="TonB-dependent receptor plug" evidence="13">
    <location>
        <begin position="120"/>
        <end position="223"/>
    </location>
</feature>
<dbReference type="InterPro" id="IPR037066">
    <property type="entry name" value="Plug_dom_sf"/>
</dbReference>
<keyword evidence="8 14" id="KW-0675">Receptor</keyword>
<dbReference type="InterPro" id="IPR000531">
    <property type="entry name" value="Beta-barrel_TonB"/>
</dbReference>
<evidence type="ECO:0000256" key="2">
    <source>
        <dbReference type="ARBA" id="ARBA00022448"/>
    </source>
</evidence>
<proteinExistence type="inferred from homology"/>
<dbReference type="InterPro" id="IPR012910">
    <property type="entry name" value="Plug_dom"/>
</dbReference>
<accession>A0A9X2BB12</accession>
<dbReference type="InterPro" id="IPR039426">
    <property type="entry name" value="TonB-dep_rcpt-like"/>
</dbReference>
<comment type="subcellular location">
    <subcellularLocation>
        <location evidence="1 10">Cell outer membrane</location>
        <topology evidence="1 10">Multi-pass membrane protein</topology>
    </subcellularLocation>
</comment>
<dbReference type="Proteomes" id="UP001139450">
    <property type="component" value="Unassembled WGS sequence"/>
</dbReference>
<keyword evidence="2 10" id="KW-0813">Transport</keyword>
<dbReference type="Gene3D" id="2.170.130.10">
    <property type="entry name" value="TonB-dependent receptor, plug domain"/>
    <property type="match status" value="1"/>
</dbReference>
<evidence type="ECO:0000259" key="13">
    <source>
        <dbReference type="Pfam" id="PF07715"/>
    </source>
</evidence>
<keyword evidence="7 10" id="KW-0472">Membrane</keyword>
<dbReference type="PANTHER" id="PTHR30069:SF29">
    <property type="entry name" value="HEMOGLOBIN AND HEMOGLOBIN-HAPTOGLOBIN-BINDING PROTEIN 1-RELATED"/>
    <property type="match status" value="1"/>
</dbReference>
<evidence type="ECO:0000256" key="1">
    <source>
        <dbReference type="ARBA" id="ARBA00004571"/>
    </source>
</evidence>
<dbReference type="AlphaFoldDB" id="A0A9X2BB12"/>
<dbReference type="RefSeq" id="WP_245131823.1">
    <property type="nucleotide sequence ID" value="NZ_JALJEJ010000009.1"/>
</dbReference>
<sequence length="769" mass="85747">MTGFLTRSGLLLASLIWTNFLFAQVSLYGRATGPHGEGLPGTIIRVGAVSAVADSAGNYRLNGLQDGQATLQASLTGYHALVLLVDLHQKNNYWDLRLIPQEVALSEVTIKGKTAASEAREQPQHLTVIDLKPYYDRPEGALALLNQAVGVKVRQQGGLGSEANYYLNGLSGKQVRFFIDDLPLDFLGPGLNINLLPANVIDRIDVYKGVVPVRLGADALGGAIDVITRHNTGNYLDASYALSSFNTHRATLSLHRNINAHLFTDVTAFYNTTRNNYPVDVNVINSTGNPVPVTVNRFHDGFHNLFASAKAGIKDLSWADELSLNTSWSGISQQVQNNPVMTQPYGQVTYSNNAQSYLLNYRKRWDKWSVNLAGGRTTVNGHYVDTSLNTYDWYGRVVARRSSGGESFGPLTDLHNRQISDLLRGNATYILNQQTGFEFSGQLLHFRQTENNPATAAFPVNLDQKIFGFAFNRSFLDQRLSTITSVKYFDFGSRGYQFSSGGDISGASAAKQQWGWNEALRYVLTRVWSAKASYEYAARLPDQTELFGTYIQRTRPNPSLVPETSHNVNTGITAAFKLTGFSLNGFYRLADHLIYAPPSTFFLLYQNLLKAQFTGAEAEYWLKPLPGWRLDFNATYQNIINRSPAGNSGDADNRHDGLRLPNIPFLFANGQLLWNHEHAFQPADRLSAWLQGSYVHWYYLYWANDGDASTKAIIPTQFTATAGISYAFTHDRYALSMEVQNLTDRKVYDNYSVQLPGRSFHLKLHFLLK</sequence>
<dbReference type="GO" id="GO:0044718">
    <property type="term" value="P:siderophore transmembrane transport"/>
    <property type="evidence" value="ECO:0007669"/>
    <property type="project" value="TreeGrafter"/>
</dbReference>
<dbReference type="PROSITE" id="PS52016">
    <property type="entry name" value="TONB_DEPENDENT_REC_3"/>
    <property type="match status" value="1"/>
</dbReference>
<evidence type="ECO:0000256" key="8">
    <source>
        <dbReference type="ARBA" id="ARBA00023170"/>
    </source>
</evidence>
<dbReference type="PANTHER" id="PTHR30069">
    <property type="entry name" value="TONB-DEPENDENT OUTER MEMBRANE RECEPTOR"/>
    <property type="match status" value="1"/>
</dbReference>
<evidence type="ECO:0000256" key="7">
    <source>
        <dbReference type="ARBA" id="ARBA00023136"/>
    </source>
</evidence>
<evidence type="ECO:0000256" key="6">
    <source>
        <dbReference type="ARBA" id="ARBA00023077"/>
    </source>
</evidence>
<keyword evidence="6 11" id="KW-0798">TonB box</keyword>
<evidence type="ECO:0000259" key="12">
    <source>
        <dbReference type="Pfam" id="PF00593"/>
    </source>
</evidence>
<evidence type="ECO:0000256" key="5">
    <source>
        <dbReference type="ARBA" id="ARBA00022729"/>
    </source>
</evidence>
<name>A0A9X2BB12_9SPHI</name>
<dbReference type="SUPFAM" id="SSF49464">
    <property type="entry name" value="Carboxypeptidase regulatory domain-like"/>
    <property type="match status" value="1"/>
</dbReference>
<keyword evidence="15" id="KW-1185">Reference proteome</keyword>
<comment type="caution">
    <text evidence="14">The sequence shown here is derived from an EMBL/GenBank/DDBJ whole genome shotgun (WGS) entry which is preliminary data.</text>
</comment>
<keyword evidence="5" id="KW-0732">Signal</keyword>
<evidence type="ECO:0000313" key="15">
    <source>
        <dbReference type="Proteomes" id="UP001139450"/>
    </source>
</evidence>
<organism evidence="14 15">
    <name type="scientific">Mucilaginibacter straminoryzae</name>
    <dbReference type="NCBI Taxonomy" id="2932774"/>
    <lineage>
        <taxon>Bacteria</taxon>
        <taxon>Pseudomonadati</taxon>
        <taxon>Bacteroidota</taxon>
        <taxon>Sphingobacteriia</taxon>
        <taxon>Sphingobacteriales</taxon>
        <taxon>Sphingobacteriaceae</taxon>
        <taxon>Mucilaginibacter</taxon>
    </lineage>
</organism>
<evidence type="ECO:0000256" key="9">
    <source>
        <dbReference type="ARBA" id="ARBA00023237"/>
    </source>
</evidence>
<keyword evidence="4 10" id="KW-0812">Transmembrane</keyword>
<keyword evidence="9 10" id="KW-0998">Cell outer membrane</keyword>
<dbReference type="InterPro" id="IPR036942">
    <property type="entry name" value="Beta-barrel_TonB_sf"/>
</dbReference>
<keyword evidence="3 10" id="KW-1134">Transmembrane beta strand</keyword>
<feature type="domain" description="TonB-dependent receptor-like beta-barrel" evidence="12">
    <location>
        <begin position="324"/>
        <end position="742"/>
    </location>
</feature>